<keyword evidence="2" id="KW-0812">Transmembrane</keyword>
<reference evidence="3" key="2">
    <citation type="journal article" date="2014" name="ISME J.">
        <title>Microbial stratification in low pH oxic and suboxic macroscopic growths along an acid mine drainage.</title>
        <authorList>
            <person name="Mendez-Garcia C."/>
            <person name="Mesa V."/>
            <person name="Sprenger R.R."/>
            <person name="Richter M."/>
            <person name="Diez M.S."/>
            <person name="Solano J."/>
            <person name="Bargiela R."/>
            <person name="Golyshina O.V."/>
            <person name="Manteca A."/>
            <person name="Ramos J.L."/>
            <person name="Gallego J.R."/>
            <person name="Llorente I."/>
            <person name="Martins Dos Santos V.A."/>
            <person name="Jensen O.N."/>
            <person name="Pelaez A.I."/>
            <person name="Sanchez J."/>
            <person name="Ferrer M."/>
        </authorList>
    </citation>
    <scope>NUCLEOTIDE SEQUENCE</scope>
</reference>
<name>T1A2A2_9ZZZZ</name>
<evidence type="ECO:0000313" key="3">
    <source>
        <dbReference type="EMBL" id="EQD35980.1"/>
    </source>
</evidence>
<reference evidence="3" key="1">
    <citation type="submission" date="2013-08" db="EMBL/GenBank/DDBJ databases">
        <authorList>
            <person name="Mendez C."/>
            <person name="Richter M."/>
            <person name="Ferrer M."/>
            <person name="Sanchez J."/>
        </authorList>
    </citation>
    <scope>NUCLEOTIDE SEQUENCE</scope>
</reference>
<organism evidence="3">
    <name type="scientific">mine drainage metagenome</name>
    <dbReference type="NCBI Taxonomy" id="410659"/>
    <lineage>
        <taxon>unclassified sequences</taxon>
        <taxon>metagenomes</taxon>
        <taxon>ecological metagenomes</taxon>
    </lineage>
</organism>
<proteinExistence type="predicted"/>
<dbReference type="AlphaFoldDB" id="T1A2A2"/>
<evidence type="ECO:0000256" key="2">
    <source>
        <dbReference type="SAM" id="Phobius"/>
    </source>
</evidence>
<evidence type="ECO:0000256" key="1">
    <source>
        <dbReference type="SAM" id="MobiDB-lite"/>
    </source>
</evidence>
<dbReference type="PANTHER" id="PTHR34351:SF1">
    <property type="entry name" value="SLR1927 PROTEIN"/>
    <property type="match status" value="1"/>
</dbReference>
<feature type="non-terminal residue" evidence="3">
    <location>
        <position position="1"/>
    </location>
</feature>
<feature type="transmembrane region" description="Helical" evidence="2">
    <location>
        <begin position="12"/>
        <end position="33"/>
    </location>
</feature>
<dbReference type="EMBL" id="AUZZ01008883">
    <property type="protein sequence ID" value="EQD35980.1"/>
    <property type="molecule type" value="Genomic_DNA"/>
</dbReference>
<feature type="transmembrane region" description="Helical" evidence="2">
    <location>
        <begin position="39"/>
        <end position="56"/>
    </location>
</feature>
<protein>
    <submittedName>
        <fullName evidence="3">Membrane protein containing DUF58</fullName>
    </submittedName>
</protein>
<accession>T1A2A2</accession>
<feature type="compositionally biased region" description="Basic and acidic residues" evidence="1">
    <location>
        <begin position="188"/>
        <end position="198"/>
    </location>
</feature>
<comment type="caution">
    <text evidence="3">The sequence shown here is derived from an EMBL/GenBank/DDBJ whole genome shotgun (WGS) entry which is preliminary data.</text>
</comment>
<sequence>SREHIAYRRTYILPTRFGLAFAFMLFALFLGAMNYNNNMAFFLVFLLTGLALFSMTRTHRNLVGLRIGGMEASPVFAGEPMHVRLMLENPAAFARLDLTLSTRRGKLMGPPLDLAPGGQGLCLLEVPTRVRGRFELRGLRLASRRPLGLFRAFHPLSLPVHSMVYPKPADPPRPLPASPSTSSRARSHRVESEDFKGLRPYRHGDGRKRISWPAYAKGLGLLIKDFEMPAGQEIQILRWADAPGNPEERLSHLTRWVTTLAALHLEYGLELPTGGVPASQGSRHLDHCLTCLALYPGRVR</sequence>
<feature type="region of interest" description="Disordered" evidence="1">
    <location>
        <begin position="167"/>
        <end position="198"/>
    </location>
</feature>
<feature type="compositionally biased region" description="Pro residues" evidence="1">
    <location>
        <begin position="168"/>
        <end position="177"/>
    </location>
</feature>
<keyword evidence="2" id="KW-0472">Membrane</keyword>
<keyword evidence="2" id="KW-1133">Transmembrane helix</keyword>
<dbReference type="PANTHER" id="PTHR34351">
    <property type="entry name" value="SLR1927 PROTEIN-RELATED"/>
    <property type="match status" value="1"/>
</dbReference>
<gene>
    <name evidence="3" type="ORF">B2A_12316</name>
</gene>